<dbReference type="Pfam" id="PF03934">
    <property type="entry name" value="T2SSK"/>
    <property type="match status" value="1"/>
</dbReference>
<evidence type="ECO:0000313" key="3">
    <source>
        <dbReference type="EMBL" id="MBV6340405.1"/>
    </source>
</evidence>
<proteinExistence type="predicted"/>
<comment type="caution">
    <text evidence="3">The sequence shown here is derived from an EMBL/GenBank/DDBJ whole genome shotgun (WGS) entry which is preliminary data.</text>
</comment>
<dbReference type="InterPro" id="IPR049031">
    <property type="entry name" value="T2SSK_SAM-like_1st"/>
</dbReference>
<dbReference type="InterPro" id="IPR049179">
    <property type="entry name" value="T2SSK_SAM-like_2nd"/>
</dbReference>
<dbReference type="NCBIfam" id="NF037980">
    <property type="entry name" value="T2SS_GspK"/>
    <property type="match status" value="1"/>
</dbReference>
<feature type="domain" description="T2SS protein K first SAM-like" evidence="2">
    <location>
        <begin position="92"/>
        <end position="189"/>
    </location>
</feature>
<dbReference type="EMBL" id="JABXWD010000021">
    <property type="protein sequence ID" value="MBV6340405.1"/>
    <property type="molecule type" value="Genomic_DNA"/>
</dbReference>
<dbReference type="InterPro" id="IPR005628">
    <property type="entry name" value="GspK"/>
</dbReference>
<keyword evidence="4" id="KW-1185">Reference proteome</keyword>
<dbReference type="Proteomes" id="UP001196980">
    <property type="component" value="Unassembled WGS sequence"/>
</dbReference>
<dbReference type="Pfam" id="PF21687">
    <property type="entry name" value="T2SSK_1st"/>
    <property type="match status" value="1"/>
</dbReference>
<protein>
    <submittedName>
        <fullName evidence="3">Type II secretion system minor pseudopilin GspK</fullName>
    </submittedName>
</protein>
<evidence type="ECO:0000313" key="4">
    <source>
        <dbReference type="Proteomes" id="UP001196980"/>
    </source>
</evidence>
<evidence type="ECO:0000259" key="1">
    <source>
        <dbReference type="Pfam" id="PF03934"/>
    </source>
</evidence>
<reference evidence="3 4" key="1">
    <citation type="journal article" date="2020" name="J Geophys Res Biogeosci">
        <title>Magnetotaxis as an Adaptation to Enable Bacterial Shuttling of Microbial Sulfur and Sulfur Cycling Across Aquatic Oxic#Anoxic Interfaces.</title>
        <authorList>
            <person name="Li J."/>
            <person name="Liu P."/>
            <person name="Wang J."/>
            <person name="Roberts A.P."/>
            <person name="Pan Y."/>
        </authorList>
    </citation>
    <scope>NUCLEOTIDE SEQUENCE [LARGE SCALE GENOMIC DNA]</scope>
    <source>
        <strain evidence="3 4">MYR-1_YQ</strain>
    </source>
</reference>
<evidence type="ECO:0000259" key="2">
    <source>
        <dbReference type="Pfam" id="PF21687"/>
    </source>
</evidence>
<dbReference type="PIRSF" id="PIRSF002786">
    <property type="entry name" value="XcpX"/>
    <property type="match status" value="1"/>
</dbReference>
<accession>A0ABS6RVM4</accession>
<organism evidence="3 4">
    <name type="scientific">Candidatus Magnetobacterium casense</name>
    <dbReference type="NCBI Taxonomy" id="1455061"/>
    <lineage>
        <taxon>Bacteria</taxon>
        <taxon>Pseudomonadati</taxon>
        <taxon>Nitrospirota</taxon>
        <taxon>Thermodesulfovibrionia</taxon>
        <taxon>Thermodesulfovibrionales</taxon>
        <taxon>Candidatus Magnetobacteriaceae</taxon>
        <taxon>Candidatus Magnetobacterium</taxon>
    </lineage>
</organism>
<feature type="domain" description="T2SS protein K second SAM-like" evidence="1">
    <location>
        <begin position="195"/>
        <end position="245"/>
    </location>
</feature>
<name>A0ABS6RVM4_9BACT</name>
<dbReference type="PANTHER" id="PTHR38831:SF2">
    <property type="entry name" value="TYPE II SECRETION SYSTEM PROTEIN K"/>
    <property type="match status" value="1"/>
</dbReference>
<sequence>MLTLLLTIIVEFAYSVYVGTNLLYNYRDGQRLSLLASSGVELAIKYLQDYIRTVKYTTFNATTLPVGPIASAYDAATEGNDNLVISVTDENARFNVNTLISQNGKTNEFALTCFKRLLKRLDINQDIAYYVADWIDPDTEERYTNIEPGGAAPAEQDTKNANLFSTDELRQIKKLTPDVYKKLLPYITVHGDGLININTAEPPVLYCLSEDIDENLASAVVEFRKKTPFSITSDIQNVPGMQHVGKTLIGRIEVKSDTFSITSEASNANIVKDVVATAIIGGSKETILYWKEF</sequence>
<gene>
    <name evidence="3" type="primary">gspK</name>
    <name evidence="3" type="ORF">HWQ67_02290</name>
</gene>
<dbReference type="PANTHER" id="PTHR38831">
    <property type="entry name" value="TYPE II SECRETION SYSTEM PROTEIN K"/>
    <property type="match status" value="1"/>
</dbReference>